<reference evidence="1 2" key="1">
    <citation type="submission" date="2020-03" db="EMBL/GenBank/DDBJ databases">
        <title>Genomic Encyclopedia of Type Strains, Phase IV (KMG-IV): sequencing the most valuable type-strain genomes for metagenomic binning, comparative biology and taxonomic classification.</title>
        <authorList>
            <person name="Goeker M."/>
        </authorList>
    </citation>
    <scope>NUCLEOTIDE SEQUENCE [LARGE SCALE GENOMIC DNA]</scope>
    <source>
        <strain evidence="1 2">DSM 19867</strain>
    </source>
</reference>
<evidence type="ECO:0000313" key="1">
    <source>
        <dbReference type="EMBL" id="NIK86843.1"/>
    </source>
</evidence>
<name>A0A846MU12_9PROT</name>
<dbReference type="EMBL" id="JAASRM010000001">
    <property type="protein sequence ID" value="NIK86843.1"/>
    <property type="molecule type" value="Genomic_DNA"/>
</dbReference>
<dbReference type="Proteomes" id="UP000570514">
    <property type="component" value="Unassembled WGS sequence"/>
</dbReference>
<dbReference type="AlphaFoldDB" id="A0A846MU12"/>
<dbReference type="RefSeq" id="WP_167079910.1">
    <property type="nucleotide sequence ID" value="NZ_BAAADC010000001.1"/>
</dbReference>
<sequence>MNPLDQSMVKKLPRPEGAYDFTNDWMDSLNQRMLLLFEEELTAFEESCRRPDPRAAFLAKLDLVERYLKVRKLANEVMPERRKMPRLKRKVRGKK</sequence>
<accession>A0A846MU12</accession>
<evidence type="ECO:0000313" key="2">
    <source>
        <dbReference type="Proteomes" id="UP000570514"/>
    </source>
</evidence>
<organism evidence="1 2">
    <name type="scientific">Rhizomicrobium palustre</name>
    <dbReference type="NCBI Taxonomy" id="189966"/>
    <lineage>
        <taxon>Bacteria</taxon>
        <taxon>Pseudomonadati</taxon>
        <taxon>Pseudomonadota</taxon>
        <taxon>Alphaproteobacteria</taxon>
        <taxon>Micropepsales</taxon>
        <taxon>Micropepsaceae</taxon>
        <taxon>Rhizomicrobium</taxon>
    </lineage>
</organism>
<keyword evidence="2" id="KW-1185">Reference proteome</keyword>
<proteinExistence type="predicted"/>
<gene>
    <name evidence="1" type="ORF">FHS83_000161</name>
</gene>
<comment type="caution">
    <text evidence="1">The sequence shown here is derived from an EMBL/GenBank/DDBJ whole genome shotgun (WGS) entry which is preliminary data.</text>
</comment>
<protein>
    <submittedName>
        <fullName evidence="1">Uncharacterized protein</fullName>
    </submittedName>
</protein>